<dbReference type="Gene3D" id="1.10.10.10">
    <property type="entry name" value="Winged helix-like DNA-binding domain superfamily/Winged helix DNA-binding domain"/>
    <property type="match status" value="1"/>
</dbReference>
<keyword evidence="6" id="KW-1185">Reference proteome</keyword>
<dbReference type="SMART" id="SM00345">
    <property type="entry name" value="HTH_GNTR"/>
    <property type="match status" value="1"/>
</dbReference>
<dbReference type="PANTHER" id="PTHR43537">
    <property type="entry name" value="TRANSCRIPTIONAL REGULATOR, GNTR FAMILY"/>
    <property type="match status" value="1"/>
</dbReference>
<dbReference type="PANTHER" id="PTHR43537:SF50">
    <property type="entry name" value="TRANSCRIPTIONAL REGULATORY PROTEIN"/>
    <property type="match status" value="1"/>
</dbReference>
<reference evidence="5" key="2">
    <citation type="submission" date="2023-01" db="EMBL/GenBank/DDBJ databases">
        <title>Draft genome sequence of Sulfitobacter pacificus strain NBRC 109915.</title>
        <authorList>
            <person name="Sun Q."/>
            <person name="Mori K."/>
        </authorList>
    </citation>
    <scope>NUCLEOTIDE SEQUENCE</scope>
    <source>
        <strain evidence="5">NBRC 109915</strain>
    </source>
</reference>
<dbReference type="PROSITE" id="PS50949">
    <property type="entry name" value="HTH_GNTR"/>
    <property type="match status" value="1"/>
</dbReference>
<dbReference type="InterPro" id="IPR008920">
    <property type="entry name" value="TF_FadR/GntR_C"/>
</dbReference>
<dbReference type="InterPro" id="IPR000524">
    <property type="entry name" value="Tscrpt_reg_HTH_GntR"/>
</dbReference>
<keyword evidence="2" id="KW-0238">DNA-binding</keyword>
<feature type="domain" description="HTH gntR-type" evidence="4">
    <location>
        <begin position="1"/>
        <end position="55"/>
    </location>
</feature>
<evidence type="ECO:0000259" key="4">
    <source>
        <dbReference type="PROSITE" id="PS50949"/>
    </source>
</evidence>
<dbReference type="Pfam" id="PF07729">
    <property type="entry name" value="FCD"/>
    <property type="match status" value="1"/>
</dbReference>
<evidence type="ECO:0000256" key="2">
    <source>
        <dbReference type="ARBA" id="ARBA00023125"/>
    </source>
</evidence>
<evidence type="ECO:0000256" key="1">
    <source>
        <dbReference type="ARBA" id="ARBA00023015"/>
    </source>
</evidence>
<dbReference type="SMART" id="SM00895">
    <property type="entry name" value="FCD"/>
    <property type="match status" value="1"/>
</dbReference>
<protein>
    <submittedName>
        <fullName evidence="5">GntR family transcriptional regulator</fullName>
    </submittedName>
</protein>
<evidence type="ECO:0000256" key="3">
    <source>
        <dbReference type="ARBA" id="ARBA00023163"/>
    </source>
</evidence>
<comment type="caution">
    <text evidence="5">The sequence shown here is derived from an EMBL/GenBank/DDBJ whole genome shotgun (WGS) entry which is preliminary data.</text>
</comment>
<dbReference type="EMBL" id="BSNL01000002">
    <property type="protein sequence ID" value="GLQ28801.1"/>
    <property type="molecule type" value="Genomic_DNA"/>
</dbReference>
<dbReference type="SUPFAM" id="SSF48008">
    <property type="entry name" value="GntR ligand-binding domain-like"/>
    <property type="match status" value="1"/>
</dbReference>
<organism evidence="5 6">
    <name type="scientific">Sulfitobacter pacificus</name>
    <dbReference type="NCBI Taxonomy" id="1499314"/>
    <lineage>
        <taxon>Bacteria</taxon>
        <taxon>Pseudomonadati</taxon>
        <taxon>Pseudomonadota</taxon>
        <taxon>Alphaproteobacteria</taxon>
        <taxon>Rhodobacterales</taxon>
        <taxon>Roseobacteraceae</taxon>
        <taxon>Sulfitobacter</taxon>
    </lineage>
</organism>
<evidence type="ECO:0000313" key="5">
    <source>
        <dbReference type="EMBL" id="GLQ28801.1"/>
    </source>
</evidence>
<proteinExistence type="predicted"/>
<dbReference type="SUPFAM" id="SSF46785">
    <property type="entry name" value="Winged helix' DNA-binding domain"/>
    <property type="match status" value="1"/>
</dbReference>
<gene>
    <name evidence="5" type="ORF">GCM10007927_36040</name>
</gene>
<sequence length="203" mass="22641">MIVLGDLKAGARIDELAMTENLQVSRTPLREAFKILQVEGLVEIRPNRGAWVVSLSVQDVADIIKVLTALEGLAIEDACKNATETDLAELDSQHADMVMAYQGGDLMGYFALNQSIHLKIVECAGNPALTRIYQTESARVRRFRFAGNEVPTRWADAVEEHALILSVLRRREAGLLRELLKSHHQRGWQVAKAVLENERAQES</sequence>
<dbReference type="Pfam" id="PF00392">
    <property type="entry name" value="GntR"/>
    <property type="match status" value="1"/>
</dbReference>
<dbReference type="InterPro" id="IPR036390">
    <property type="entry name" value="WH_DNA-bd_sf"/>
</dbReference>
<evidence type="ECO:0000313" key="6">
    <source>
        <dbReference type="Proteomes" id="UP001161388"/>
    </source>
</evidence>
<accession>A0ABQ5VNZ5</accession>
<reference evidence="5" key="1">
    <citation type="journal article" date="2014" name="Int. J. Syst. Evol. Microbiol.">
        <title>Complete genome of a new Firmicutes species belonging to the dominant human colonic microbiota ('Ruminococcus bicirculans') reveals two chromosomes and a selective capacity to utilize plant glucans.</title>
        <authorList>
            <consortium name="NISC Comparative Sequencing Program"/>
            <person name="Wegmann U."/>
            <person name="Louis P."/>
            <person name="Goesmann A."/>
            <person name="Henrissat B."/>
            <person name="Duncan S.H."/>
            <person name="Flint H.J."/>
        </authorList>
    </citation>
    <scope>NUCLEOTIDE SEQUENCE</scope>
    <source>
        <strain evidence="5">NBRC 109915</strain>
    </source>
</reference>
<dbReference type="Proteomes" id="UP001161388">
    <property type="component" value="Unassembled WGS sequence"/>
</dbReference>
<dbReference type="Gene3D" id="1.20.120.530">
    <property type="entry name" value="GntR ligand-binding domain-like"/>
    <property type="match status" value="1"/>
</dbReference>
<keyword evidence="3" id="KW-0804">Transcription</keyword>
<name>A0ABQ5VNZ5_9RHOB</name>
<keyword evidence="1" id="KW-0805">Transcription regulation</keyword>
<dbReference type="InterPro" id="IPR036388">
    <property type="entry name" value="WH-like_DNA-bd_sf"/>
</dbReference>
<dbReference type="InterPro" id="IPR011711">
    <property type="entry name" value="GntR_C"/>
</dbReference>